<dbReference type="PROSITE" id="PS50082">
    <property type="entry name" value="WD_REPEATS_2"/>
    <property type="match status" value="1"/>
</dbReference>
<feature type="domain" description="DUF2415" evidence="3">
    <location>
        <begin position="555"/>
        <end position="591"/>
    </location>
</feature>
<accession>A0A8K0WVB2</accession>
<dbReference type="Gene3D" id="2.130.10.10">
    <property type="entry name" value="YVTN repeat-like/Quinoprotein amine dehydrogenase"/>
    <property type="match status" value="1"/>
</dbReference>
<proteinExistence type="predicted"/>
<keyword evidence="1" id="KW-0853">WD repeat</keyword>
<dbReference type="InterPro" id="IPR015943">
    <property type="entry name" value="WD40/YVTN_repeat-like_dom_sf"/>
</dbReference>
<feature type="compositionally biased region" description="Acidic residues" evidence="2">
    <location>
        <begin position="40"/>
        <end position="49"/>
    </location>
</feature>
<feature type="repeat" description="WD" evidence="1">
    <location>
        <begin position="499"/>
        <end position="531"/>
    </location>
</feature>
<feature type="region of interest" description="Disordered" evidence="2">
    <location>
        <begin position="94"/>
        <end position="123"/>
    </location>
</feature>
<dbReference type="PROSITE" id="PS50294">
    <property type="entry name" value="WD_REPEATS_REGION"/>
    <property type="match status" value="1"/>
</dbReference>
<dbReference type="Pfam" id="PF10313">
    <property type="entry name" value="DUF2415"/>
    <property type="match status" value="1"/>
</dbReference>
<dbReference type="InterPro" id="IPR019417">
    <property type="entry name" value="DUF2415"/>
</dbReference>
<name>A0A8K0WVB2_9HYPO</name>
<dbReference type="AlphaFoldDB" id="A0A8K0WVB2"/>
<evidence type="ECO:0000256" key="1">
    <source>
        <dbReference type="PROSITE-ProRule" id="PRU00221"/>
    </source>
</evidence>
<dbReference type="EMBL" id="JAGPNK010000002">
    <property type="protein sequence ID" value="KAH7326505.1"/>
    <property type="molecule type" value="Genomic_DNA"/>
</dbReference>
<evidence type="ECO:0000313" key="5">
    <source>
        <dbReference type="Proteomes" id="UP000813444"/>
    </source>
</evidence>
<gene>
    <name evidence="4" type="ORF">B0I35DRAFT_137308</name>
</gene>
<dbReference type="PANTHER" id="PTHR43991">
    <property type="entry name" value="WD REPEAT PROTEIN (AFU_ORTHOLOGUE AFUA_8G05640)-RELATED"/>
    <property type="match status" value="1"/>
</dbReference>
<evidence type="ECO:0000313" key="4">
    <source>
        <dbReference type="EMBL" id="KAH7326505.1"/>
    </source>
</evidence>
<dbReference type="Proteomes" id="UP000813444">
    <property type="component" value="Unassembled WGS sequence"/>
</dbReference>
<dbReference type="PANTHER" id="PTHR43991:SF12">
    <property type="entry name" value="WD REPEAT PROTEIN (AFU_ORTHOLOGUE AFUA_8G05640)"/>
    <property type="match status" value="1"/>
</dbReference>
<dbReference type="OrthoDB" id="20669at2759"/>
<evidence type="ECO:0000259" key="3">
    <source>
        <dbReference type="Pfam" id="PF10313"/>
    </source>
</evidence>
<dbReference type="SMART" id="SM00320">
    <property type="entry name" value="WD40"/>
    <property type="match status" value="1"/>
</dbReference>
<sequence length="681" mass="75833">MSDSTQSPSAGADGDRRSQPTNHHHSNAEHPETLVGSILSDEDMSDEEGGVPIYAASGPQSLEQLLAAAHSAQSIADELDEPIDIMFQLELVDTETPGQPPHGHPQPQQPHEDQEPAPPNQHVPTMTVEEFMSQHMSSDGFDPNNPPPGAPLHVWNTLVTLSQHAMHVVPVPPVQPVQPHGIGASEPFDDNDTFPPPLSAQPNPTILGSENLDLIDTLRTWAHQYLPRPCAKAIYPDLRTVMDFPHVPPPREITYAELAGDRYDFQGINLTSMGVTRKETREWRDSSYKNYTNRRQNSYKAPKPRRTDNFFRFQRMFIQSELHISHFQLRNTLACPSSSLAYYVTREGVRLLNTQSKRSELVVRRGNYPGLGPVSTVSADHGILFGGTLNGQYFYQRMAAKDPNNLCLGQLSDDTSAITNHVELYEPRTSSTPIAGISCNDKKFVTMDLETEQILSKHHYGAALNCSALSPDRRLRVQVSDDPEVVVVDAETGAITNRLRGHADYSFACDWSDNGWNVATGSQDKGLMIWDARRWTDSNGIGTPVHQLMTEMAGARSLKFSPVGSGRSVLVVVEEADYIHVIDAQTFQSEQTFDIFAEIGGIAMTNNGQTLSVACCDRYRGGILQLERSGEYAEPGLSNRWLREQTLEGRTHDWNMPKPYGHSLHKPHGRRQIYREPPLLF</sequence>
<keyword evidence="5" id="KW-1185">Reference proteome</keyword>
<organism evidence="4 5">
    <name type="scientific">Stachybotrys elegans</name>
    <dbReference type="NCBI Taxonomy" id="80388"/>
    <lineage>
        <taxon>Eukaryota</taxon>
        <taxon>Fungi</taxon>
        <taxon>Dikarya</taxon>
        <taxon>Ascomycota</taxon>
        <taxon>Pezizomycotina</taxon>
        <taxon>Sordariomycetes</taxon>
        <taxon>Hypocreomycetidae</taxon>
        <taxon>Hypocreales</taxon>
        <taxon>Stachybotryaceae</taxon>
        <taxon>Stachybotrys</taxon>
    </lineage>
</organism>
<dbReference type="InterPro" id="IPR001680">
    <property type="entry name" value="WD40_rpt"/>
</dbReference>
<reference evidence="4" key="1">
    <citation type="journal article" date="2021" name="Nat. Commun.">
        <title>Genetic determinants of endophytism in the Arabidopsis root mycobiome.</title>
        <authorList>
            <person name="Mesny F."/>
            <person name="Miyauchi S."/>
            <person name="Thiergart T."/>
            <person name="Pickel B."/>
            <person name="Atanasova L."/>
            <person name="Karlsson M."/>
            <person name="Huettel B."/>
            <person name="Barry K.W."/>
            <person name="Haridas S."/>
            <person name="Chen C."/>
            <person name="Bauer D."/>
            <person name="Andreopoulos W."/>
            <person name="Pangilinan J."/>
            <person name="LaButti K."/>
            <person name="Riley R."/>
            <person name="Lipzen A."/>
            <person name="Clum A."/>
            <person name="Drula E."/>
            <person name="Henrissat B."/>
            <person name="Kohler A."/>
            <person name="Grigoriev I.V."/>
            <person name="Martin F.M."/>
            <person name="Hacquard S."/>
        </authorList>
    </citation>
    <scope>NUCLEOTIDE SEQUENCE</scope>
    <source>
        <strain evidence="4">MPI-CAGE-CH-0235</strain>
    </source>
</reference>
<comment type="caution">
    <text evidence="4">The sequence shown here is derived from an EMBL/GenBank/DDBJ whole genome shotgun (WGS) entry which is preliminary data.</text>
</comment>
<feature type="compositionally biased region" description="Pro residues" evidence="2">
    <location>
        <begin position="98"/>
        <end position="108"/>
    </location>
</feature>
<feature type="region of interest" description="Disordered" evidence="2">
    <location>
        <begin position="183"/>
        <end position="202"/>
    </location>
</feature>
<dbReference type="SUPFAM" id="SSF50978">
    <property type="entry name" value="WD40 repeat-like"/>
    <property type="match status" value="1"/>
</dbReference>
<protein>
    <recommendedName>
        <fullName evidence="3">DUF2415 domain-containing protein</fullName>
    </recommendedName>
</protein>
<dbReference type="InterPro" id="IPR036322">
    <property type="entry name" value="WD40_repeat_dom_sf"/>
</dbReference>
<evidence type="ECO:0000256" key="2">
    <source>
        <dbReference type="SAM" id="MobiDB-lite"/>
    </source>
</evidence>
<feature type="region of interest" description="Disordered" evidence="2">
    <location>
        <begin position="1"/>
        <end position="56"/>
    </location>
</feature>